<dbReference type="Proteomes" id="UP000183994">
    <property type="component" value="Unassembled WGS sequence"/>
</dbReference>
<keyword evidence="3 11" id="KW-0328">Glycosyltransferase</keyword>
<feature type="transmembrane region" description="Helical" evidence="11">
    <location>
        <begin position="339"/>
        <end position="360"/>
    </location>
</feature>
<comment type="function">
    <text evidence="11">Peptidoglycan polymerase that is essential for cell wall elongation.</text>
</comment>
<dbReference type="GO" id="GO:0005886">
    <property type="term" value="C:plasma membrane"/>
    <property type="evidence" value="ECO:0007669"/>
    <property type="project" value="UniProtKB-SubCell"/>
</dbReference>
<dbReference type="InterPro" id="IPR011923">
    <property type="entry name" value="RodA/MrdB"/>
</dbReference>
<keyword evidence="9 11" id="KW-0472">Membrane</keyword>
<dbReference type="GO" id="GO:0009252">
    <property type="term" value="P:peptidoglycan biosynthetic process"/>
    <property type="evidence" value="ECO:0007669"/>
    <property type="project" value="UniProtKB-UniRule"/>
</dbReference>
<evidence type="ECO:0000256" key="10">
    <source>
        <dbReference type="ARBA" id="ARBA00023316"/>
    </source>
</evidence>
<dbReference type="Pfam" id="PF01098">
    <property type="entry name" value="FTSW_RODA_SPOVE"/>
    <property type="match status" value="1"/>
</dbReference>
<keyword evidence="5 11" id="KW-0812">Transmembrane</keyword>
<dbReference type="OrthoDB" id="9768187at2"/>
<keyword evidence="8 11" id="KW-1133">Transmembrane helix</keyword>
<dbReference type="InterPro" id="IPR018365">
    <property type="entry name" value="Cell_cycle_FtsW-rel_CS"/>
</dbReference>
<protein>
    <recommendedName>
        <fullName evidence="11">Peptidoglycan glycosyltransferase RodA</fullName>
        <shortName evidence="11">PGT</shortName>
        <ecNumber evidence="11">2.4.99.28</ecNumber>
    </recommendedName>
    <alternativeName>
        <fullName evidence="11">Cell elongation protein RodA</fullName>
    </alternativeName>
    <alternativeName>
        <fullName evidence="11">Cell wall polymerase</fullName>
    </alternativeName>
    <alternativeName>
        <fullName evidence="11">Peptidoglycan polymerase</fullName>
        <shortName evidence="11">PG polymerase</shortName>
    </alternativeName>
</protein>
<evidence type="ECO:0000256" key="3">
    <source>
        <dbReference type="ARBA" id="ARBA00022676"/>
    </source>
</evidence>
<evidence type="ECO:0000256" key="7">
    <source>
        <dbReference type="ARBA" id="ARBA00022984"/>
    </source>
</evidence>
<feature type="transmembrane region" description="Helical" evidence="11">
    <location>
        <begin position="73"/>
        <end position="92"/>
    </location>
</feature>
<feature type="transmembrane region" description="Helical" evidence="11">
    <location>
        <begin position="161"/>
        <end position="178"/>
    </location>
</feature>
<dbReference type="GO" id="GO:0015648">
    <property type="term" value="F:lipid-linked peptidoglycan transporter activity"/>
    <property type="evidence" value="ECO:0007669"/>
    <property type="project" value="TreeGrafter"/>
</dbReference>
<keyword evidence="10 11" id="KW-0961">Cell wall biogenesis/degradation</keyword>
<dbReference type="NCBIfam" id="TIGR02210">
    <property type="entry name" value="rodA_shape"/>
    <property type="match status" value="1"/>
</dbReference>
<comment type="subcellular location">
    <subcellularLocation>
        <location evidence="11">Cell membrane</location>
        <topology evidence="11">Multi-pass membrane protein</topology>
    </subcellularLocation>
    <subcellularLocation>
        <location evidence="1">Membrane</location>
        <topology evidence="1">Multi-pass membrane protein</topology>
    </subcellularLocation>
</comment>
<dbReference type="EMBL" id="FQZU01000008">
    <property type="protein sequence ID" value="SHJ48257.1"/>
    <property type="molecule type" value="Genomic_DNA"/>
</dbReference>
<dbReference type="InterPro" id="IPR001182">
    <property type="entry name" value="FtsW/RodA"/>
</dbReference>
<evidence type="ECO:0000313" key="12">
    <source>
        <dbReference type="EMBL" id="SHJ48257.1"/>
    </source>
</evidence>
<dbReference type="PANTHER" id="PTHR30474">
    <property type="entry name" value="CELL CYCLE PROTEIN"/>
    <property type="match status" value="1"/>
</dbReference>
<comment type="pathway">
    <text evidence="11">Cell wall biogenesis; peptidoglycan biosynthesis.</text>
</comment>
<dbReference type="GO" id="GO:0008955">
    <property type="term" value="F:peptidoglycan glycosyltransferase activity"/>
    <property type="evidence" value="ECO:0007669"/>
    <property type="project" value="UniProtKB-UniRule"/>
</dbReference>
<dbReference type="GO" id="GO:0008360">
    <property type="term" value="P:regulation of cell shape"/>
    <property type="evidence" value="ECO:0007669"/>
    <property type="project" value="UniProtKB-KW"/>
</dbReference>
<comment type="catalytic activity">
    <reaction evidence="11">
        <text>[GlcNAc-(1-&gt;4)-Mur2Ac(oyl-L-Ala-gamma-D-Glu-L-Lys-D-Ala-D-Ala)](n)-di-trans,octa-cis-undecaprenyl diphosphate + beta-D-GlcNAc-(1-&gt;4)-Mur2Ac(oyl-L-Ala-gamma-D-Glu-L-Lys-D-Ala-D-Ala)-di-trans,octa-cis-undecaprenyl diphosphate = [GlcNAc-(1-&gt;4)-Mur2Ac(oyl-L-Ala-gamma-D-Glu-L-Lys-D-Ala-D-Ala)](n+1)-di-trans,octa-cis-undecaprenyl diphosphate + di-trans,octa-cis-undecaprenyl diphosphate + H(+)</text>
        <dbReference type="Rhea" id="RHEA:23708"/>
        <dbReference type="Rhea" id="RHEA-COMP:9602"/>
        <dbReference type="Rhea" id="RHEA-COMP:9603"/>
        <dbReference type="ChEBI" id="CHEBI:15378"/>
        <dbReference type="ChEBI" id="CHEBI:58405"/>
        <dbReference type="ChEBI" id="CHEBI:60033"/>
        <dbReference type="ChEBI" id="CHEBI:78435"/>
        <dbReference type="EC" id="2.4.99.28"/>
    </reaction>
</comment>
<keyword evidence="7 11" id="KW-0573">Peptidoglycan synthesis</keyword>
<dbReference type="PANTHER" id="PTHR30474:SF1">
    <property type="entry name" value="PEPTIDOGLYCAN GLYCOSYLTRANSFERASE MRDB"/>
    <property type="match status" value="1"/>
</dbReference>
<evidence type="ECO:0000256" key="4">
    <source>
        <dbReference type="ARBA" id="ARBA00022679"/>
    </source>
</evidence>
<feature type="transmembrane region" description="Helical" evidence="11">
    <location>
        <begin position="305"/>
        <end position="327"/>
    </location>
</feature>
<dbReference type="PROSITE" id="PS00428">
    <property type="entry name" value="FTSW_RODA_SPOVE"/>
    <property type="match status" value="1"/>
</dbReference>
<dbReference type="GO" id="GO:0051301">
    <property type="term" value="P:cell division"/>
    <property type="evidence" value="ECO:0007669"/>
    <property type="project" value="InterPro"/>
</dbReference>
<evidence type="ECO:0000256" key="5">
    <source>
        <dbReference type="ARBA" id="ARBA00022692"/>
    </source>
</evidence>
<dbReference type="RefSeq" id="WP_073474953.1">
    <property type="nucleotide sequence ID" value="NZ_FQZU01000008.1"/>
</dbReference>
<gene>
    <name evidence="11" type="primary">rodA</name>
    <name evidence="12" type="ORF">SAMN02745216_01719</name>
</gene>
<evidence type="ECO:0000256" key="9">
    <source>
        <dbReference type="ARBA" id="ARBA00023136"/>
    </source>
</evidence>
<dbReference type="GO" id="GO:0071555">
    <property type="term" value="P:cell wall organization"/>
    <property type="evidence" value="ECO:0007669"/>
    <property type="project" value="UniProtKB-KW"/>
</dbReference>
<name>A0A1M6JNG5_9BACT</name>
<evidence type="ECO:0000256" key="6">
    <source>
        <dbReference type="ARBA" id="ARBA00022960"/>
    </source>
</evidence>
<comment type="similarity">
    <text evidence="11">Belongs to the SEDS family. MrdB/RodA subfamily.</text>
</comment>
<evidence type="ECO:0000313" key="13">
    <source>
        <dbReference type="Proteomes" id="UP000183994"/>
    </source>
</evidence>
<feature type="transmembrane region" description="Helical" evidence="11">
    <location>
        <begin position="135"/>
        <end position="155"/>
    </location>
</feature>
<dbReference type="STRING" id="1121393.SAMN02745216_01719"/>
<accession>A0A1M6JNG5</accession>
<keyword evidence="4 11" id="KW-0808">Transferase</keyword>
<keyword evidence="13" id="KW-1185">Reference proteome</keyword>
<keyword evidence="6 11" id="KW-0133">Cell shape</keyword>
<feature type="transmembrane region" description="Helical" evidence="11">
    <location>
        <begin position="49"/>
        <end position="67"/>
    </location>
</feature>
<dbReference type="AlphaFoldDB" id="A0A1M6JNG5"/>
<sequence length="368" mass="41044">MFDRRLLQYFDWGLLLLILIIMGVGLMTLYSAVASSANPAEIRIYYKQLTWFGIGLGAMIICFLPHYNVLDRWVWVVYAISLFLLILVLVVGKKISGSVRWLSLGPFTYQPSEFAKLAIMVVLAHHYSQNIRTGGLGFVDLIKPFIYMLIPFVLIFMEPDLGTGLLVMLVGGAMTLFVGIRKRTMAWLAAFCAAIGPIAWIYGLKPYQKERIFTFLDPDRDPLGAGYHIIQSKIAIGSGMLTGKGYLQGSQKSLAFLPEQHTDFIFSVFAEEWGLAGSLVLLFLFLMLMIWGLNIAYRSRDPFGALLATGVTAMIFWQVFINVGMVMGLMPVVGVPLPLVSYGGSSVLTIMMGLGLLLNISMRRFLFE</sequence>
<feature type="transmembrane region" description="Helical" evidence="11">
    <location>
        <begin position="12"/>
        <end position="37"/>
    </location>
</feature>
<evidence type="ECO:0000256" key="1">
    <source>
        <dbReference type="ARBA" id="ARBA00004141"/>
    </source>
</evidence>
<keyword evidence="2 11" id="KW-1003">Cell membrane</keyword>
<evidence type="ECO:0000256" key="8">
    <source>
        <dbReference type="ARBA" id="ARBA00022989"/>
    </source>
</evidence>
<dbReference type="GO" id="GO:0032153">
    <property type="term" value="C:cell division site"/>
    <property type="evidence" value="ECO:0007669"/>
    <property type="project" value="TreeGrafter"/>
</dbReference>
<feature type="transmembrane region" description="Helical" evidence="11">
    <location>
        <begin position="185"/>
        <end position="203"/>
    </location>
</feature>
<feature type="transmembrane region" description="Helical" evidence="11">
    <location>
        <begin position="273"/>
        <end position="293"/>
    </location>
</feature>
<dbReference type="EC" id="2.4.99.28" evidence="11"/>
<reference evidence="13" key="1">
    <citation type="submission" date="2016-11" db="EMBL/GenBank/DDBJ databases">
        <authorList>
            <person name="Varghese N."/>
            <person name="Submissions S."/>
        </authorList>
    </citation>
    <scope>NUCLEOTIDE SEQUENCE [LARGE SCALE GENOMIC DNA]</scope>
    <source>
        <strain evidence="13">DSM 16219</strain>
    </source>
</reference>
<proteinExistence type="inferred from homology"/>
<evidence type="ECO:0000256" key="11">
    <source>
        <dbReference type="HAMAP-Rule" id="MF_02079"/>
    </source>
</evidence>
<evidence type="ECO:0000256" key="2">
    <source>
        <dbReference type="ARBA" id="ARBA00022475"/>
    </source>
</evidence>
<organism evidence="12 13">
    <name type="scientific">Desulfatibacillum alkenivorans DSM 16219</name>
    <dbReference type="NCBI Taxonomy" id="1121393"/>
    <lineage>
        <taxon>Bacteria</taxon>
        <taxon>Pseudomonadati</taxon>
        <taxon>Thermodesulfobacteriota</taxon>
        <taxon>Desulfobacteria</taxon>
        <taxon>Desulfobacterales</taxon>
        <taxon>Desulfatibacillaceae</taxon>
        <taxon>Desulfatibacillum</taxon>
    </lineage>
</organism>
<dbReference type="HAMAP" id="MF_02079">
    <property type="entry name" value="PGT_RodA"/>
    <property type="match status" value="1"/>
</dbReference>
<dbReference type="UniPathway" id="UPA00219"/>